<evidence type="ECO:0000313" key="1">
    <source>
        <dbReference type="EMBL" id="SMX46342.1"/>
    </source>
</evidence>
<sequence>MLFAYSCGGSPGIGPISGRTVFPILSGQPAGGHETIICKVPNSAGQVKHLRDSFQLQTAISIVQK</sequence>
<proteinExistence type="predicted"/>
<name>A0A238KVX8_9RHOB</name>
<protein>
    <submittedName>
        <fullName evidence="1">Uncharacterized protein</fullName>
    </submittedName>
</protein>
<organism evidence="1 2">
    <name type="scientific">Pelagimonas varians</name>
    <dbReference type="NCBI Taxonomy" id="696760"/>
    <lineage>
        <taxon>Bacteria</taxon>
        <taxon>Pseudomonadati</taxon>
        <taxon>Pseudomonadota</taxon>
        <taxon>Alphaproteobacteria</taxon>
        <taxon>Rhodobacterales</taxon>
        <taxon>Roseobacteraceae</taxon>
        <taxon>Pelagimonas</taxon>
    </lineage>
</organism>
<reference evidence="1 2" key="1">
    <citation type="submission" date="2017-05" db="EMBL/GenBank/DDBJ databases">
        <authorList>
            <person name="Song R."/>
            <person name="Chenine A.L."/>
            <person name="Ruprecht R.M."/>
        </authorList>
    </citation>
    <scope>NUCLEOTIDE SEQUENCE [LARGE SCALE GENOMIC DNA]</scope>
    <source>
        <strain evidence="1 2">CECT 8663</strain>
    </source>
</reference>
<dbReference type="AlphaFoldDB" id="A0A238KVX8"/>
<keyword evidence="2" id="KW-1185">Reference proteome</keyword>
<dbReference type="Proteomes" id="UP000220836">
    <property type="component" value="Unassembled WGS sequence"/>
</dbReference>
<accession>A0A238KVX8</accession>
<dbReference type="EMBL" id="FXYH01000013">
    <property type="protein sequence ID" value="SMX46342.1"/>
    <property type="molecule type" value="Genomic_DNA"/>
</dbReference>
<gene>
    <name evidence="1" type="ORF">PEV8663_03238</name>
</gene>
<evidence type="ECO:0000313" key="2">
    <source>
        <dbReference type="Proteomes" id="UP000220836"/>
    </source>
</evidence>